<keyword evidence="9" id="KW-1185">Reference proteome</keyword>
<evidence type="ECO:0000256" key="3">
    <source>
        <dbReference type="SAM" id="MobiDB-lite"/>
    </source>
</evidence>
<evidence type="ECO:0000313" key="9">
    <source>
        <dbReference type="Proteomes" id="UP000637980"/>
    </source>
</evidence>
<feature type="domain" description="GCVT N-terminal" evidence="4">
    <location>
        <begin position="618"/>
        <end position="887"/>
    </location>
</feature>
<dbReference type="SUPFAM" id="SSF103025">
    <property type="entry name" value="Folate-binding domain"/>
    <property type="match status" value="1"/>
</dbReference>
<feature type="domain" description="FAD/NAD(P)-binding" evidence="5">
    <location>
        <begin position="172"/>
        <end position="439"/>
    </location>
</feature>
<dbReference type="InterPro" id="IPR041117">
    <property type="entry name" value="SoxA_A3"/>
</dbReference>
<dbReference type="InterPro" id="IPR013977">
    <property type="entry name" value="GcvT_C"/>
</dbReference>
<dbReference type="InterPro" id="IPR042204">
    <property type="entry name" value="2Fe-2S-bd_N"/>
</dbReference>
<dbReference type="Pfam" id="PF17806">
    <property type="entry name" value="SO_alpha_A3"/>
    <property type="match status" value="1"/>
</dbReference>
<dbReference type="RefSeq" id="WP_189434315.1">
    <property type="nucleotide sequence ID" value="NZ_BMXE01000001.1"/>
</dbReference>
<dbReference type="PRINTS" id="PR00368">
    <property type="entry name" value="FADPNR"/>
</dbReference>
<dbReference type="Gene3D" id="3.10.20.440">
    <property type="entry name" value="2Fe-2S iron-sulphur cluster binding domain, sarcosine oxidase, alpha subunit, N-terminal domain"/>
    <property type="match status" value="1"/>
</dbReference>
<dbReference type="Pfam" id="PF08669">
    <property type="entry name" value="GCV_T_C"/>
    <property type="match status" value="1"/>
</dbReference>
<sequence>MNNWRVDGKGRINRDKRVRFTFDGVSFEGFEGDTVASALLANGVHLMGRSFKYHRPRGPVTAGSEEPNALIGTSRGGSGRFEPNTRATVQEIYEGLTTVSQNKWPSLNFDVGAVNDKLHKLFAAGFYYKTFMWPKSFWDKVYEPVIRASAGLGVSPAEPDADTYASRYLHTDLLIVGAGPSGLAAALTAARSGVDVVLVDEHRELGGSLLSEAPTAIDGKSAESWLAETVAELNAYPNLRVMTRATAIGYYHENMVGVAEKLTDHLAEPPATAPRERMWRIRAQEVILAQGALERPLVFDGNDRPGVMMASAAQTYLNRFGVKVGNAAVVVTSHDSAWYAAFDLADAGVNIAAIVDVRASVSEHLQAEARKRDISIKLEHTVTTVLGKKRVSRVKLGKVSEDGNVSGIGTVSCDTLLMCGGWTPSLHLFSHTKGSLHWDAENEVFLPGEKTERCHIAGGGRGLWSQQAAFDDGVHAAQQALASRGQSAPALSIDVDGDRTGSGIIMEELPSNDDKFARRAFVDFQNDVTAKDIRLAVREGMLSIEHVKRFTTNGMATDQGKMSNMNGLKIAADELGRPAPKVGLTTFRPPYTPTSFGTFAGYHKDALFEVTRKTNIDSWAEENGAVFEPVSLWRRARYFPKTGEGMHGAVARECRQTRASVGMFDASTLGKIEVVGPDAAEFLNRMYTNPWSKLAPGRCRYGLLLGEDGFIRDDGVIGRISNDRFHVTTTTGGAARVLTMMEHFLQTEWSDLDVWLTSTTEQWSTIALNGPNARKILEPFMEGADLSAEAFPHMALRECTVGGFEARLFRVSFTGELGFEVNVPSEHGRALWEILYEEGKKHDMCVYGTETMHVLRAEKGYIIVGQDTDGTVTPVDAGLSWAIGKKKPDFVGKRSLKRPDMLLPTRKQLVGLLTEDPNVVLEEGAQIVEAGDTAIPAKMLGHVTSSYWSETLGRSIAMALLEGGFERNGTSIDIPMPEKTHRATVTGTVFYDPDGERINM</sequence>
<feature type="domain" description="SoxA A3" evidence="7">
    <location>
        <begin position="518"/>
        <end position="601"/>
    </location>
</feature>
<dbReference type="InterPro" id="IPR023753">
    <property type="entry name" value="FAD/NAD-binding_dom"/>
</dbReference>
<proteinExistence type="inferred from homology"/>
<evidence type="ECO:0000259" key="5">
    <source>
        <dbReference type="Pfam" id="PF07992"/>
    </source>
</evidence>
<evidence type="ECO:0000259" key="4">
    <source>
        <dbReference type="Pfam" id="PF01571"/>
    </source>
</evidence>
<dbReference type="InterPro" id="IPR028896">
    <property type="entry name" value="GcvT/YgfZ/DmdA"/>
</dbReference>
<name>A0ABQ3DXY2_9HYPH</name>
<comment type="similarity">
    <text evidence="1">Belongs to the GcvT family.</text>
</comment>
<dbReference type="InterPro" id="IPR006222">
    <property type="entry name" value="GCVT_N"/>
</dbReference>
<dbReference type="Pfam" id="PF07992">
    <property type="entry name" value="Pyr_redox_2"/>
    <property type="match status" value="1"/>
</dbReference>
<dbReference type="InterPro" id="IPR006277">
    <property type="entry name" value="Sarcosine_oxidase_asu"/>
</dbReference>
<dbReference type="InterPro" id="IPR036188">
    <property type="entry name" value="FAD/NAD-bd_sf"/>
</dbReference>
<dbReference type="NCBIfam" id="TIGR01372">
    <property type="entry name" value="soxA"/>
    <property type="match status" value="1"/>
</dbReference>
<dbReference type="InterPro" id="IPR029043">
    <property type="entry name" value="GcvT/YgfZ_C"/>
</dbReference>
<dbReference type="InterPro" id="IPR041854">
    <property type="entry name" value="BFD-like_2Fe2S-bd_dom_sf"/>
</dbReference>
<dbReference type="EMBL" id="BMXE01000001">
    <property type="protein sequence ID" value="GHB17149.1"/>
    <property type="molecule type" value="Genomic_DNA"/>
</dbReference>
<evidence type="ECO:0000256" key="1">
    <source>
        <dbReference type="ARBA" id="ARBA00008609"/>
    </source>
</evidence>
<dbReference type="PANTHER" id="PTHR43757:SF2">
    <property type="entry name" value="AMINOMETHYLTRANSFERASE, MITOCHONDRIAL"/>
    <property type="match status" value="1"/>
</dbReference>
<evidence type="ECO:0000259" key="7">
    <source>
        <dbReference type="Pfam" id="PF17806"/>
    </source>
</evidence>
<dbReference type="Gene3D" id="3.30.1360.120">
    <property type="entry name" value="Probable tRNA modification gtpase trme, domain 1"/>
    <property type="match status" value="1"/>
</dbReference>
<evidence type="ECO:0000313" key="8">
    <source>
        <dbReference type="EMBL" id="GHB17149.1"/>
    </source>
</evidence>
<dbReference type="Pfam" id="PF13510">
    <property type="entry name" value="Fer2_4"/>
    <property type="match status" value="1"/>
</dbReference>
<dbReference type="PANTHER" id="PTHR43757">
    <property type="entry name" value="AMINOMETHYLTRANSFERASE"/>
    <property type="match status" value="1"/>
</dbReference>
<comment type="caution">
    <text evidence="8">The sequence shown here is derived from an EMBL/GenBank/DDBJ whole genome shotgun (WGS) entry which is preliminary data.</text>
</comment>
<dbReference type="SUPFAM" id="SSF51905">
    <property type="entry name" value="FAD/NAD(P)-binding domain"/>
    <property type="match status" value="1"/>
</dbReference>
<dbReference type="PRINTS" id="PR00469">
    <property type="entry name" value="PNDRDTASEII"/>
</dbReference>
<dbReference type="Gene3D" id="1.10.10.1100">
    <property type="entry name" value="BFD-like [2Fe-2S]-binding domain"/>
    <property type="match status" value="1"/>
</dbReference>
<dbReference type="Proteomes" id="UP000637980">
    <property type="component" value="Unassembled WGS sequence"/>
</dbReference>
<evidence type="ECO:0000259" key="6">
    <source>
        <dbReference type="Pfam" id="PF08669"/>
    </source>
</evidence>
<dbReference type="InterPro" id="IPR027266">
    <property type="entry name" value="TrmE/GcvT-like"/>
</dbReference>
<dbReference type="Pfam" id="PF01571">
    <property type="entry name" value="GCV_T"/>
    <property type="match status" value="1"/>
</dbReference>
<accession>A0ABQ3DXY2</accession>
<feature type="domain" description="Aminomethyltransferase C-terminal" evidence="6">
    <location>
        <begin position="907"/>
        <end position="992"/>
    </location>
</feature>
<organism evidence="8 9">
    <name type="scientific">Pseudovibrio japonicus</name>
    <dbReference type="NCBI Taxonomy" id="366534"/>
    <lineage>
        <taxon>Bacteria</taxon>
        <taxon>Pseudomonadati</taxon>
        <taxon>Pseudomonadota</taxon>
        <taxon>Alphaproteobacteria</taxon>
        <taxon>Hyphomicrobiales</taxon>
        <taxon>Stappiaceae</taxon>
        <taxon>Pseudovibrio</taxon>
    </lineage>
</organism>
<reference evidence="9" key="1">
    <citation type="journal article" date="2019" name="Int. J. Syst. Evol. Microbiol.">
        <title>The Global Catalogue of Microorganisms (GCM) 10K type strain sequencing project: providing services to taxonomists for standard genome sequencing and annotation.</title>
        <authorList>
            <consortium name="The Broad Institute Genomics Platform"/>
            <consortium name="The Broad Institute Genome Sequencing Center for Infectious Disease"/>
            <person name="Wu L."/>
            <person name="Ma J."/>
        </authorList>
    </citation>
    <scope>NUCLEOTIDE SEQUENCE [LARGE SCALE GENOMIC DNA]</scope>
    <source>
        <strain evidence="9">KCTC 12861</strain>
    </source>
</reference>
<dbReference type="SUPFAM" id="SSF101790">
    <property type="entry name" value="Aminomethyltransferase beta-barrel domain"/>
    <property type="match status" value="1"/>
</dbReference>
<protein>
    <submittedName>
        <fullName evidence="8">Sarcosine oxidase subunit alpha</fullName>
    </submittedName>
</protein>
<gene>
    <name evidence="8" type="primary">soxA</name>
    <name evidence="8" type="ORF">GCM10007094_00710</name>
</gene>
<dbReference type="PIRSF" id="PIRSF037980">
    <property type="entry name" value="SoxA"/>
    <property type="match status" value="1"/>
</dbReference>
<feature type="region of interest" description="Disordered" evidence="3">
    <location>
        <begin position="59"/>
        <end position="82"/>
    </location>
</feature>
<keyword evidence="2" id="KW-0560">Oxidoreductase</keyword>
<evidence type="ECO:0000256" key="2">
    <source>
        <dbReference type="ARBA" id="ARBA00023002"/>
    </source>
</evidence>
<dbReference type="Gene3D" id="3.50.50.60">
    <property type="entry name" value="FAD/NAD(P)-binding domain"/>
    <property type="match status" value="1"/>
</dbReference>